<dbReference type="GeneID" id="9819878"/>
<name>A0A6A5GGS2_CAERE</name>
<sequence>MKTFLFLLFILVACSAVTKHFRFDTTAVCRDRVTHSLLEHWCYRVEIWHASTLWNEKLFEMKDTICSEQMTYTTLIEGNHTYPSAYGNNYQIYTKIYHTCTIDGRELMRNRQFSYIRAIEDSLNYTLTVDLFEDGTEIQKTEATTESDPDVSDILTMLK</sequence>
<dbReference type="RefSeq" id="XP_003116679.2">
    <property type="nucleotide sequence ID" value="XM_003116631.2"/>
</dbReference>
<dbReference type="Proteomes" id="UP000483820">
    <property type="component" value="Chromosome V"/>
</dbReference>
<dbReference type="CTD" id="9819878"/>
<dbReference type="PANTHER" id="PTHR21479">
    <property type="match status" value="1"/>
</dbReference>
<dbReference type="EMBL" id="WUAV01000005">
    <property type="protein sequence ID" value="KAF1753765.1"/>
    <property type="molecule type" value="Genomic_DNA"/>
</dbReference>
<evidence type="ECO:0000313" key="3">
    <source>
        <dbReference type="Proteomes" id="UP000483820"/>
    </source>
</evidence>
<keyword evidence="1" id="KW-0732">Signal</keyword>
<dbReference type="PANTHER" id="PTHR21479:SF22">
    <property type="entry name" value="PROTEIN CBG07241"/>
    <property type="match status" value="1"/>
</dbReference>
<reference evidence="2 3" key="1">
    <citation type="submission" date="2019-12" db="EMBL/GenBank/DDBJ databases">
        <title>Chromosome-level assembly of the Caenorhabditis remanei genome.</title>
        <authorList>
            <person name="Teterina A.A."/>
            <person name="Willis J.H."/>
            <person name="Phillips P.C."/>
        </authorList>
    </citation>
    <scope>NUCLEOTIDE SEQUENCE [LARGE SCALE GENOMIC DNA]</scope>
    <source>
        <strain evidence="2 3">PX506</strain>
        <tissue evidence="2">Whole organism</tissue>
    </source>
</reference>
<proteinExistence type="predicted"/>
<evidence type="ECO:0000256" key="1">
    <source>
        <dbReference type="SAM" id="SignalP"/>
    </source>
</evidence>
<dbReference type="AlphaFoldDB" id="A0A6A5GGS2"/>
<comment type="caution">
    <text evidence="2">The sequence shown here is derived from an EMBL/GenBank/DDBJ whole genome shotgun (WGS) entry which is preliminary data.</text>
</comment>
<protein>
    <submittedName>
        <fullName evidence="2">Uncharacterized protein</fullName>
    </submittedName>
</protein>
<gene>
    <name evidence="2" type="ORF">GCK72_020322</name>
</gene>
<dbReference type="KEGG" id="crq:GCK72_020322"/>
<feature type="chain" id="PRO_5025338039" evidence="1">
    <location>
        <begin position="17"/>
        <end position="159"/>
    </location>
</feature>
<evidence type="ECO:0000313" key="2">
    <source>
        <dbReference type="EMBL" id="KAF1753765.1"/>
    </source>
</evidence>
<organism evidence="2 3">
    <name type="scientific">Caenorhabditis remanei</name>
    <name type="common">Caenorhabditis vulgaris</name>
    <dbReference type="NCBI Taxonomy" id="31234"/>
    <lineage>
        <taxon>Eukaryota</taxon>
        <taxon>Metazoa</taxon>
        <taxon>Ecdysozoa</taxon>
        <taxon>Nematoda</taxon>
        <taxon>Chromadorea</taxon>
        <taxon>Rhabditida</taxon>
        <taxon>Rhabditina</taxon>
        <taxon>Rhabditomorpha</taxon>
        <taxon>Rhabditoidea</taxon>
        <taxon>Rhabditidae</taxon>
        <taxon>Peloderinae</taxon>
        <taxon>Caenorhabditis</taxon>
    </lineage>
</organism>
<feature type="signal peptide" evidence="1">
    <location>
        <begin position="1"/>
        <end position="16"/>
    </location>
</feature>
<accession>A0A6A5GGS2</accession>